<evidence type="ECO:0000256" key="5">
    <source>
        <dbReference type="ARBA" id="ARBA00022552"/>
    </source>
</evidence>
<evidence type="ECO:0000313" key="17">
    <source>
        <dbReference type="EMBL" id="CAI9962995.1"/>
    </source>
</evidence>
<keyword evidence="8" id="KW-0949">S-adenosyl-L-methionine</keyword>
<dbReference type="EMBL" id="CATOUU010000429">
    <property type="protein sequence ID" value="CAI9929276.1"/>
    <property type="molecule type" value="Genomic_DNA"/>
</dbReference>
<keyword evidence="11" id="KW-0687">Ribonucleoprotein</keyword>
<keyword evidence="21" id="KW-1185">Reference proteome</keyword>
<evidence type="ECO:0000256" key="4">
    <source>
        <dbReference type="ARBA" id="ARBA00022481"/>
    </source>
</evidence>
<evidence type="ECO:0000256" key="13">
    <source>
        <dbReference type="ARBA" id="ARBA00047568"/>
    </source>
</evidence>
<dbReference type="SUPFAM" id="SSF53335">
    <property type="entry name" value="S-adenosyl-L-methionine-dependent methyltransferases"/>
    <property type="match status" value="1"/>
</dbReference>
<keyword evidence="5" id="KW-0698">rRNA processing</keyword>
<dbReference type="EMBL" id="CATOUU010000963">
    <property type="protein sequence ID" value="CAI9962995.1"/>
    <property type="molecule type" value="Genomic_DNA"/>
</dbReference>
<comment type="similarity">
    <text evidence="2">Belongs to the methyltransferase superfamily. Fibrillarin family.</text>
</comment>
<dbReference type="EMBL" id="CAXDID020000019">
    <property type="protein sequence ID" value="CAL5986158.1"/>
    <property type="molecule type" value="Genomic_DNA"/>
</dbReference>
<dbReference type="PANTHER" id="PTHR10335">
    <property type="entry name" value="RRNA 2-O-METHYLTRANSFERASE FIBRILLARIN"/>
    <property type="match status" value="1"/>
</dbReference>
<evidence type="ECO:0000256" key="14">
    <source>
        <dbReference type="ARBA" id="ARBA00055431"/>
    </source>
</evidence>
<keyword evidence="6" id="KW-0489">Methyltransferase</keyword>
<dbReference type="Pfam" id="PF01269">
    <property type="entry name" value="Fibrillarin"/>
    <property type="match status" value="1"/>
</dbReference>
<dbReference type="InterPro" id="IPR029063">
    <property type="entry name" value="SAM-dependent_MTases_sf"/>
</dbReference>
<evidence type="ECO:0000313" key="18">
    <source>
        <dbReference type="EMBL" id="CAL5986158.1"/>
    </source>
</evidence>
<dbReference type="Gene3D" id="3.40.50.150">
    <property type="entry name" value="Vaccinia Virus protein VP39"/>
    <property type="match status" value="1"/>
</dbReference>
<proteinExistence type="inferred from homology"/>
<dbReference type="FunFam" id="3.30.200.20:FF:000386">
    <property type="entry name" value="Fibrillarin, putative"/>
    <property type="match status" value="1"/>
</dbReference>
<evidence type="ECO:0000313" key="19">
    <source>
        <dbReference type="EMBL" id="CAL6085044.1"/>
    </source>
</evidence>
<dbReference type="PROSITE" id="PS00566">
    <property type="entry name" value="FIBRILLARIN"/>
    <property type="match status" value="1"/>
</dbReference>
<keyword evidence="4" id="KW-0488">Methylation</keyword>
<comment type="catalytic activity">
    <reaction evidence="13">
        <text>L-glutaminyl-[histone H2A] + S-adenosyl-L-methionine = N(5)-methyl-L-glutaminyl-[histone H2A] + S-adenosyl-L-homocysteine + H(+)</text>
        <dbReference type="Rhea" id="RHEA:50904"/>
        <dbReference type="Rhea" id="RHEA-COMP:12837"/>
        <dbReference type="Rhea" id="RHEA-COMP:12839"/>
        <dbReference type="ChEBI" id="CHEBI:15378"/>
        <dbReference type="ChEBI" id="CHEBI:30011"/>
        <dbReference type="ChEBI" id="CHEBI:57856"/>
        <dbReference type="ChEBI" id="CHEBI:59789"/>
        <dbReference type="ChEBI" id="CHEBI:61891"/>
    </reaction>
</comment>
<evidence type="ECO:0000256" key="2">
    <source>
        <dbReference type="ARBA" id="ARBA00010632"/>
    </source>
</evidence>
<evidence type="ECO:0000256" key="10">
    <source>
        <dbReference type="ARBA" id="ARBA00023242"/>
    </source>
</evidence>
<evidence type="ECO:0000256" key="7">
    <source>
        <dbReference type="ARBA" id="ARBA00022679"/>
    </source>
</evidence>
<keyword evidence="7" id="KW-0808">Transferase</keyword>
<reference evidence="16" key="1">
    <citation type="submission" date="2023-06" db="EMBL/GenBank/DDBJ databases">
        <authorList>
            <person name="Kurt Z."/>
        </authorList>
    </citation>
    <scope>NUCLEOTIDE SEQUENCE</scope>
</reference>
<dbReference type="EMBL" id="CAXDID020000383">
    <property type="protein sequence ID" value="CAL6085044.1"/>
    <property type="molecule type" value="Genomic_DNA"/>
</dbReference>
<dbReference type="Gene3D" id="3.30.200.20">
    <property type="entry name" value="Phosphorylase Kinase, domain 1"/>
    <property type="match status" value="1"/>
</dbReference>
<organism evidence="16">
    <name type="scientific">Hexamita inflata</name>
    <dbReference type="NCBI Taxonomy" id="28002"/>
    <lineage>
        <taxon>Eukaryota</taxon>
        <taxon>Metamonada</taxon>
        <taxon>Diplomonadida</taxon>
        <taxon>Hexamitidae</taxon>
        <taxon>Hexamitinae</taxon>
        <taxon>Hexamita</taxon>
    </lineage>
</organism>
<evidence type="ECO:0000256" key="1">
    <source>
        <dbReference type="ARBA" id="ARBA00004604"/>
    </source>
</evidence>
<dbReference type="GO" id="GO:0000494">
    <property type="term" value="P:box C/D sno(s)RNA 3'-end processing"/>
    <property type="evidence" value="ECO:0007669"/>
    <property type="project" value="TreeGrafter"/>
</dbReference>
<feature type="region of interest" description="Disordered" evidence="15">
    <location>
        <begin position="1"/>
        <end position="95"/>
    </location>
</feature>
<dbReference type="GO" id="GO:0003723">
    <property type="term" value="F:RNA binding"/>
    <property type="evidence" value="ECO:0007669"/>
    <property type="project" value="UniProtKB-KW"/>
</dbReference>
<evidence type="ECO:0000313" key="20">
    <source>
        <dbReference type="EMBL" id="CAL6095814.1"/>
    </source>
</evidence>
<dbReference type="InterPro" id="IPR000692">
    <property type="entry name" value="Fibrillarin"/>
</dbReference>
<dbReference type="SMART" id="SM01206">
    <property type="entry name" value="Fibrillarin"/>
    <property type="match status" value="1"/>
</dbReference>
<dbReference type="CDD" id="cd02440">
    <property type="entry name" value="AdoMet_MTases"/>
    <property type="match status" value="1"/>
</dbReference>
<evidence type="ECO:0000256" key="11">
    <source>
        <dbReference type="ARBA" id="ARBA00023274"/>
    </source>
</evidence>
<keyword evidence="9" id="KW-0694">RNA-binding</keyword>
<accession>A0AA86TUK7</accession>
<dbReference type="PRINTS" id="PR00052">
    <property type="entry name" value="FIBRILLARIN"/>
</dbReference>
<dbReference type="Proteomes" id="UP001642409">
    <property type="component" value="Unassembled WGS sequence"/>
</dbReference>
<dbReference type="AlphaFoldDB" id="A0AA86TUK7"/>
<evidence type="ECO:0000256" key="3">
    <source>
        <dbReference type="ARBA" id="ARBA00015190"/>
    </source>
</evidence>
<dbReference type="HAMAP" id="MF_00351">
    <property type="entry name" value="RNA_methyltransf_FlpA"/>
    <property type="match status" value="1"/>
</dbReference>
<evidence type="ECO:0000256" key="12">
    <source>
        <dbReference type="ARBA" id="ARBA00032245"/>
    </source>
</evidence>
<dbReference type="NCBIfam" id="NF003276">
    <property type="entry name" value="PRK04266.1-2"/>
    <property type="match status" value="1"/>
</dbReference>
<comment type="caution">
    <text evidence="16">The sequence shown here is derived from an EMBL/GenBank/DDBJ whole genome shotgun (WGS) entry which is preliminary data.</text>
</comment>
<dbReference type="EMBL" id="CAXDID020000479">
    <property type="protein sequence ID" value="CAL6095814.1"/>
    <property type="molecule type" value="Genomic_DNA"/>
</dbReference>
<gene>
    <name evidence="16" type="ORF">HINF_LOCUS16921</name>
    <name evidence="17" type="ORF">HINF_LOCUS50640</name>
    <name evidence="19" type="ORF">HINF_LOCUS62495</name>
    <name evidence="20" type="ORF">HINF_LOCUS68131</name>
    <name evidence="18" type="ORF">HINF_LOCUS9284</name>
</gene>
<dbReference type="GO" id="GO:1990259">
    <property type="term" value="F:histone H2AQ104 methyltransferase activity"/>
    <property type="evidence" value="ECO:0007669"/>
    <property type="project" value="TreeGrafter"/>
</dbReference>
<dbReference type="InterPro" id="IPR020813">
    <property type="entry name" value="Fibrillarin_CS"/>
</dbReference>
<dbReference type="PANTHER" id="PTHR10335:SF17">
    <property type="entry name" value="FIBRILLARIN"/>
    <property type="match status" value="1"/>
</dbReference>
<reference evidence="18 21" key="2">
    <citation type="submission" date="2024-07" db="EMBL/GenBank/DDBJ databases">
        <authorList>
            <person name="Akdeniz Z."/>
        </authorList>
    </citation>
    <scope>NUCLEOTIDE SEQUENCE [LARGE SCALE GENOMIC DNA]</scope>
</reference>
<comment type="function">
    <text evidence="14">S-adenosyl-L-methionine-dependent methyltransferase that has the ability to methylate both RNAs and proteins. Involved in pre-rRNA processing. Utilizes the methyl donor S-adenosyl-L-methionine to catalyze the site-specific 2'-hydroxyl methylation of ribose moieties in pre-ribosomal RNA. Site specificity is provided by a guide RNA that base pairs with the substrate. Methylation occurs at a characteristic distance from the sequence involved in base pairing with the guide RNA. Also acts as a protein methyltransferase by mediating methylation of 'Gln-105' of histone H2A (H2AQ105me), a modification that impairs binding of the FACT complex and is specifically present at 35S ribosomal DNA locus.</text>
</comment>
<feature type="compositionally biased region" description="Basic and acidic residues" evidence="15">
    <location>
        <begin position="52"/>
        <end position="70"/>
    </location>
</feature>
<evidence type="ECO:0000313" key="21">
    <source>
        <dbReference type="Proteomes" id="UP001642409"/>
    </source>
</evidence>
<evidence type="ECO:0000256" key="9">
    <source>
        <dbReference type="ARBA" id="ARBA00022884"/>
    </source>
</evidence>
<evidence type="ECO:0000256" key="6">
    <source>
        <dbReference type="ARBA" id="ARBA00022603"/>
    </source>
</evidence>
<dbReference type="GO" id="GO:0032040">
    <property type="term" value="C:small-subunit processome"/>
    <property type="evidence" value="ECO:0007669"/>
    <property type="project" value="TreeGrafter"/>
</dbReference>
<sequence>MSGRFGDRQQNNRPDNRNFERRDGGDRQGGDRPQGNFNRDRPQGDRPPFNKGGDRPSFGDRNQGGRDGGRDGPAPNRKPFGNGAPPRGGNFGGARTMVVPHSYDGCYILKGKKDTLLTKSMAEGVSVYGEKRVSVEDKGEKIEYREWNPFRSKLGAAILCQVSYCPIKPGAKVLYLGAASGTTVSHVADMVGPSGAVYAVEFSKRSGRDLLEMAKSRANVFPIIADARHPYKYRMIVPEVDCIFSDVAQADQARILGDNAKFYLKKDGGMMISIKASSVNSTMAPEAVFEQESNVLKEVGFKVDKYLSIDEFHKNHAIIVGKYKKE</sequence>
<evidence type="ECO:0000256" key="8">
    <source>
        <dbReference type="ARBA" id="ARBA00022691"/>
    </source>
</evidence>
<protein>
    <recommendedName>
        <fullName evidence="3">rRNA 2'-O-methyltransferase fibrillarin</fullName>
    </recommendedName>
    <alternativeName>
        <fullName evidence="12">Histone-glutamine methyltransferase</fullName>
    </alternativeName>
</protein>
<evidence type="ECO:0000256" key="15">
    <source>
        <dbReference type="SAM" id="MobiDB-lite"/>
    </source>
</evidence>
<keyword evidence="10" id="KW-0539">Nucleus</keyword>
<name>A0AA86TUK7_9EUKA</name>
<feature type="compositionally biased region" description="Basic and acidic residues" evidence="15">
    <location>
        <begin position="14"/>
        <end position="30"/>
    </location>
</feature>
<dbReference type="GO" id="GO:0008649">
    <property type="term" value="F:rRNA methyltransferase activity"/>
    <property type="evidence" value="ECO:0007669"/>
    <property type="project" value="TreeGrafter"/>
</dbReference>
<dbReference type="PIRSF" id="PIRSF006540">
    <property type="entry name" value="Nop17p"/>
    <property type="match status" value="1"/>
</dbReference>
<evidence type="ECO:0000313" key="16">
    <source>
        <dbReference type="EMBL" id="CAI9929276.1"/>
    </source>
</evidence>
<comment type="subcellular location">
    <subcellularLocation>
        <location evidence="1">Nucleus</location>
        <location evidence="1">Nucleolus</location>
    </subcellularLocation>
</comment>
<dbReference type="GO" id="GO:0031428">
    <property type="term" value="C:box C/D methylation guide snoRNP complex"/>
    <property type="evidence" value="ECO:0007669"/>
    <property type="project" value="TreeGrafter"/>
</dbReference>